<dbReference type="EMBL" id="PDPS01000030">
    <property type="protein sequence ID" value="PID56850.1"/>
    <property type="molecule type" value="Genomic_DNA"/>
</dbReference>
<feature type="compositionally biased region" description="Basic residues" evidence="1">
    <location>
        <begin position="197"/>
        <end position="213"/>
    </location>
</feature>
<dbReference type="AlphaFoldDB" id="A0A2G6E459"/>
<gene>
    <name evidence="3" type="ORF">CSB45_09280</name>
</gene>
<dbReference type="InterPro" id="IPR022606">
    <property type="entry name" value="DUF2914"/>
</dbReference>
<protein>
    <recommendedName>
        <fullName evidence="2">DUF2914 domain-containing protein</fullName>
    </recommendedName>
</protein>
<proteinExistence type="predicted"/>
<name>A0A2G6E459_9BACT</name>
<feature type="domain" description="DUF2914" evidence="2">
    <location>
        <begin position="262"/>
        <end position="322"/>
    </location>
</feature>
<reference evidence="3 4" key="1">
    <citation type="submission" date="2017-10" db="EMBL/GenBank/DDBJ databases">
        <title>Novel microbial diversity and functional potential in the marine mammal oral microbiome.</title>
        <authorList>
            <person name="Dudek N.K."/>
            <person name="Sun C.L."/>
            <person name="Burstein D."/>
            <person name="Kantor R.S."/>
            <person name="Aliaga Goltsman D.S."/>
            <person name="Bik E.M."/>
            <person name="Thomas B.C."/>
            <person name="Banfield J.F."/>
            <person name="Relman D.A."/>
        </authorList>
    </citation>
    <scope>NUCLEOTIDE SEQUENCE [LARGE SCALE GENOMIC DNA]</scope>
    <source>
        <strain evidence="3">DOLZORAL124_49_17</strain>
    </source>
</reference>
<evidence type="ECO:0000313" key="3">
    <source>
        <dbReference type="EMBL" id="PID56850.1"/>
    </source>
</evidence>
<dbReference type="Proteomes" id="UP000229740">
    <property type="component" value="Unassembled WGS sequence"/>
</dbReference>
<comment type="caution">
    <text evidence="3">The sequence shown here is derived from an EMBL/GenBank/DDBJ whole genome shotgun (WGS) entry which is preliminary data.</text>
</comment>
<accession>A0A2G6E459</accession>
<sequence length="325" mass="35267">MQHITIILWHARRVHCFFLAVVCCLGACGKDDSRGISERLSGPGAVSALPMRIDGELTPTAIMTPAEATTPTVSVPSREIEATPAPEASVTPWATEPPEESNDVLELETETRLRLMAEATHGPEVSEEAAVSSEQANSPPAVITPDPKPDPSSLPAPSPASESPEKLSPQPTPSLAPTSTRKAPVQEVQRTQDTEKKKKAATPRQARKTRKKISSSVKVTQLEICSAISNRSPAGAAKQFSFRAVKKVYAWMLVSGATPPMRLKHHYYREGKLAASVSLKIKYPSMRTWSQKSFQGPDSQGRWKLVVTTDDGQTVLAEKEFTLLP</sequence>
<feature type="region of interest" description="Disordered" evidence="1">
    <location>
        <begin position="121"/>
        <end position="215"/>
    </location>
</feature>
<evidence type="ECO:0000256" key="1">
    <source>
        <dbReference type="SAM" id="MobiDB-lite"/>
    </source>
</evidence>
<evidence type="ECO:0000313" key="4">
    <source>
        <dbReference type="Proteomes" id="UP000229740"/>
    </source>
</evidence>
<dbReference type="Pfam" id="PF11141">
    <property type="entry name" value="DUF2914"/>
    <property type="match status" value="1"/>
</dbReference>
<feature type="region of interest" description="Disordered" evidence="1">
    <location>
        <begin position="68"/>
        <end position="105"/>
    </location>
</feature>
<organism evidence="3 4">
    <name type="scientific">candidate division KSB3 bacterium</name>
    <dbReference type="NCBI Taxonomy" id="2044937"/>
    <lineage>
        <taxon>Bacteria</taxon>
        <taxon>candidate division KSB3</taxon>
    </lineage>
</organism>
<feature type="compositionally biased region" description="Low complexity" evidence="1">
    <location>
        <begin position="159"/>
        <end position="169"/>
    </location>
</feature>
<evidence type="ECO:0000259" key="2">
    <source>
        <dbReference type="Pfam" id="PF11141"/>
    </source>
</evidence>